<feature type="active site" description="Proton donor/acceptor" evidence="12 14">
    <location>
        <position position="144"/>
    </location>
</feature>
<dbReference type="InterPro" id="IPR020625">
    <property type="entry name" value="Schiff_base-form_aldolases_AS"/>
</dbReference>
<dbReference type="InterPro" id="IPR005263">
    <property type="entry name" value="DapA"/>
</dbReference>
<feature type="binding site" evidence="12 15">
    <location>
        <position position="56"/>
    </location>
    <ligand>
        <name>pyruvate</name>
        <dbReference type="ChEBI" id="CHEBI:15361"/>
    </ligand>
</feature>
<evidence type="ECO:0000256" key="6">
    <source>
        <dbReference type="ARBA" id="ARBA00022605"/>
    </source>
</evidence>
<dbReference type="PANTHER" id="PTHR12128:SF66">
    <property type="entry name" value="4-HYDROXY-2-OXOGLUTARATE ALDOLASE, MITOCHONDRIAL"/>
    <property type="match status" value="1"/>
</dbReference>
<keyword evidence="6 12" id="KW-0028">Amino-acid biosynthesis</keyword>
<dbReference type="CDD" id="cd00950">
    <property type="entry name" value="DHDPS"/>
    <property type="match status" value="1"/>
</dbReference>
<dbReference type="PROSITE" id="PS00666">
    <property type="entry name" value="DHDPS_2"/>
    <property type="match status" value="1"/>
</dbReference>
<keyword evidence="7 12" id="KW-0220">Diaminopimelate biosynthesis</keyword>
<dbReference type="Gene3D" id="3.20.20.70">
    <property type="entry name" value="Aldolase class I"/>
    <property type="match status" value="1"/>
</dbReference>
<comment type="caution">
    <text evidence="12">Was originally thought to be a dihydrodipicolinate synthase (DHDPS), catalyzing the condensation of (S)-aspartate-beta-semialdehyde [(S)-ASA] and pyruvate to dihydrodipicolinate (DHDP). However, it was shown in E.coli that the product of the enzymatic reaction is not dihydrodipicolinate but in fact (4S)-4-hydroxy-2,3,4,5-tetrahydro-(2S)-dipicolinic acid (HTPA), and that the consecutive dehydration reaction leading to DHDP is not spontaneous but catalyzed by DapB.</text>
</comment>
<evidence type="ECO:0000256" key="3">
    <source>
        <dbReference type="ARBA" id="ARBA00007592"/>
    </source>
</evidence>
<evidence type="ECO:0000256" key="13">
    <source>
        <dbReference type="PIRNR" id="PIRNR001365"/>
    </source>
</evidence>
<name>A0A5B2X5J9_9PSEU</name>
<keyword evidence="10 12" id="KW-0704">Schiff base</keyword>
<keyword evidence="5 12" id="KW-0963">Cytoplasm</keyword>
<evidence type="ECO:0000256" key="1">
    <source>
        <dbReference type="ARBA" id="ARBA00003294"/>
    </source>
</evidence>
<dbReference type="InterPro" id="IPR013785">
    <property type="entry name" value="Aldolase_TIM"/>
</dbReference>
<dbReference type="PANTHER" id="PTHR12128">
    <property type="entry name" value="DIHYDRODIPICOLINATE SYNTHASE"/>
    <property type="match status" value="1"/>
</dbReference>
<evidence type="ECO:0000313" key="17">
    <source>
        <dbReference type="Proteomes" id="UP000323454"/>
    </source>
</evidence>
<keyword evidence="8 12" id="KW-0457">Lysine biosynthesis</keyword>
<evidence type="ECO:0000256" key="4">
    <source>
        <dbReference type="ARBA" id="ARBA00012086"/>
    </source>
</evidence>
<dbReference type="RefSeq" id="WP_149851614.1">
    <property type="nucleotide sequence ID" value="NZ_VUOB01000041.1"/>
</dbReference>
<dbReference type="OrthoDB" id="9782828at2"/>
<accession>A0A5B2X5J9</accession>
<dbReference type="EMBL" id="VUOB01000041">
    <property type="protein sequence ID" value="KAA2258617.1"/>
    <property type="molecule type" value="Genomic_DNA"/>
</dbReference>
<dbReference type="GO" id="GO:0008840">
    <property type="term" value="F:4-hydroxy-tetrahydrodipicolinate synthase activity"/>
    <property type="evidence" value="ECO:0007669"/>
    <property type="project" value="UniProtKB-UniRule"/>
</dbReference>
<evidence type="ECO:0000256" key="5">
    <source>
        <dbReference type="ARBA" id="ARBA00022490"/>
    </source>
</evidence>
<comment type="function">
    <text evidence="1 12">Catalyzes the condensation of (S)-aspartate-beta-semialdehyde [(S)-ASA] and pyruvate to 4-hydroxy-tetrahydrodipicolinate (HTPA).</text>
</comment>
<dbReference type="GO" id="GO:0009089">
    <property type="term" value="P:lysine biosynthetic process via diaminopimelate"/>
    <property type="evidence" value="ECO:0007669"/>
    <property type="project" value="UniProtKB-UniRule"/>
</dbReference>
<comment type="similarity">
    <text evidence="3 12 13">Belongs to the DapA family.</text>
</comment>
<sequence>MTGCPTASKGRPFGRVLTAMVTPFDADGALDLDRAQRLAVHLVELGNDGLVVNGTTGESPTTTDAEKADLIRAVVQAVGDRATVVAGAGTNDTAHSIELARAAERAGAHGLLVVTPYYSRPPQAGLLAHFTAVADATELPVLLYDIPPRSVVPIEVDTLLRLAEHPRIVGVKDAKGDLYAGSQVIAGTDLAYYSGDDPLNLPWLSVGAVGCVSVIGHVVADRLRAMLDAHDSGDLATARAVHHSLLPVCRAMGRVGGVVFAKAALGLRGHDVGGTRLPLPPATTDDIQSIATDLVAAGVSLADTAATTNTNIGTVRK</sequence>
<evidence type="ECO:0000256" key="2">
    <source>
        <dbReference type="ARBA" id="ARBA00005120"/>
    </source>
</evidence>
<organism evidence="16 17">
    <name type="scientific">Solihabitans fulvus</name>
    <dbReference type="NCBI Taxonomy" id="1892852"/>
    <lineage>
        <taxon>Bacteria</taxon>
        <taxon>Bacillati</taxon>
        <taxon>Actinomycetota</taxon>
        <taxon>Actinomycetes</taxon>
        <taxon>Pseudonocardiales</taxon>
        <taxon>Pseudonocardiaceae</taxon>
        <taxon>Solihabitans</taxon>
    </lineage>
</organism>
<dbReference type="Pfam" id="PF00701">
    <property type="entry name" value="DHDPS"/>
    <property type="match status" value="1"/>
</dbReference>
<dbReference type="Proteomes" id="UP000323454">
    <property type="component" value="Unassembled WGS sequence"/>
</dbReference>
<reference evidence="16 17" key="1">
    <citation type="submission" date="2019-09" db="EMBL/GenBank/DDBJ databases">
        <title>Goodfellowia gen. nov., a new genus of the Pseudonocardineae related to Actinoalloteichus, containing Goodfellowia coeruleoviolacea gen. nov., comb. nov. gen. nov., comb. nov.</title>
        <authorList>
            <person name="Labeda D."/>
        </authorList>
    </citation>
    <scope>NUCLEOTIDE SEQUENCE [LARGE SCALE GENOMIC DNA]</scope>
    <source>
        <strain evidence="16 17">AN110305</strain>
    </source>
</reference>
<evidence type="ECO:0000256" key="7">
    <source>
        <dbReference type="ARBA" id="ARBA00022915"/>
    </source>
</evidence>
<feature type="binding site" evidence="12 15">
    <location>
        <position position="212"/>
    </location>
    <ligand>
        <name>pyruvate</name>
        <dbReference type="ChEBI" id="CHEBI:15361"/>
    </ligand>
</feature>
<dbReference type="SUPFAM" id="SSF51569">
    <property type="entry name" value="Aldolase"/>
    <property type="match status" value="1"/>
</dbReference>
<comment type="catalytic activity">
    <reaction evidence="11 12">
        <text>L-aspartate 4-semialdehyde + pyruvate = (2S,4S)-4-hydroxy-2,3,4,5-tetrahydrodipicolinate + H2O + H(+)</text>
        <dbReference type="Rhea" id="RHEA:34171"/>
        <dbReference type="ChEBI" id="CHEBI:15361"/>
        <dbReference type="ChEBI" id="CHEBI:15377"/>
        <dbReference type="ChEBI" id="CHEBI:15378"/>
        <dbReference type="ChEBI" id="CHEBI:67139"/>
        <dbReference type="ChEBI" id="CHEBI:537519"/>
        <dbReference type="EC" id="4.3.3.7"/>
    </reaction>
</comment>
<protein>
    <recommendedName>
        <fullName evidence="4 12">4-hydroxy-tetrahydrodipicolinate synthase</fullName>
        <shortName evidence="12">HTPA synthase</shortName>
        <ecNumber evidence="4 12">4.3.3.7</ecNumber>
    </recommendedName>
</protein>
<dbReference type="GO" id="GO:0005829">
    <property type="term" value="C:cytosol"/>
    <property type="evidence" value="ECO:0007669"/>
    <property type="project" value="TreeGrafter"/>
</dbReference>
<feature type="active site" description="Schiff-base intermediate with substrate" evidence="12 14">
    <location>
        <position position="172"/>
    </location>
</feature>
<evidence type="ECO:0000313" key="16">
    <source>
        <dbReference type="EMBL" id="KAA2258617.1"/>
    </source>
</evidence>
<dbReference type="InterPro" id="IPR002220">
    <property type="entry name" value="DapA-like"/>
</dbReference>
<evidence type="ECO:0000256" key="14">
    <source>
        <dbReference type="PIRSR" id="PIRSR001365-1"/>
    </source>
</evidence>
<dbReference type="PIRSF" id="PIRSF001365">
    <property type="entry name" value="DHDPS"/>
    <property type="match status" value="1"/>
</dbReference>
<comment type="subunit">
    <text evidence="12">Homotetramer; dimer of dimers.</text>
</comment>
<dbReference type="PROSITE" id="PS00665">
    <property type="entry name" value="DHDPS_1"/>
    <property type="match status" value="1"/>
</dbReference>
<dbReference type="GO" id="GO:0019877">
    <property type="term" value="P:diaminopimelate biosynthetic process"/>
    <property type="evidence" value="ECO:0007669"/>
    <property type="project" value="UniProtKB-UniRule"/>
</dbReference>
<dbReference type="UniPathway" id="UPA00034">
    <property type="reaction ID" value="UER00017"/>
</dbReference>
<feature type="site" description="Part of a proton relay during catalysis" evidence="12">
    <location>
        <position position="55"/>
    </location>
</feature>
<keyword evidence="17" id="KW-1185">Reference proteome</keyword>
<dbReference type="AlphaFoldDB" id="A0A5B2X5J9"/>
<comment type="subcellular location">
    <subcellularLocation>
        <location evidence="12">Cytoplasm</location>
    </subcellularLocation>
</comment>
<dbReference type="HAMAP" id="MF_00418">
    <property type="entry name" value="DapA"/>
    <property type="match status" value="1"/>
</dbReference>
<dbReference type="InterPro" id="IPR020624">
    <property type="entry name" value="Schiff_base-form_aldolases_CS"/>
</dbReference>
<reference evidence="16 17" key="2">
    <citation type="submission" date="2019-09" db="EMBL/GenBank/DDBJ databases">
        <authorList>
            <person name="Jin C."/>
        </authorList>
    </citation>
    <scope>NUCLEOTIDE SEQUENCE [LARGE SCALE GENOMIC DNA]</scope>
    <source>
        <strain evidence="16 17">AN110305</strain>
    </source>
</reference>
<dbReference type="EC" id="4.3.3.7" evidence="4 12"/>
<proteinExistence type="inferred from homology"/>
<dbReference type="SMART" id="SM01130">
    <property type="entry name" value="DHDPS"/>
    <property type="match status" value="1"/>
</dbReference>
<evidence type="ECO:0000256" key="8">
    <source>
        <dbReference type="ARBA" id="ARBA00023154"/>
    </source>
</evidence>
<evidence type="ECO:0000256" key="10">
    <source>
        <dbReference type="ARBA" id="ARBA00023270"/>
    </source>
</evidence>
<evidence type="ECO:0000256" key="11">
    <source>
        <dbReference type="ARBA" id="ARBA00047836"/>
    </source>
</evidence>
<comment type="caution">
    <text evidence="16">The sequence shown here is derived from an EMBL/GenBank/DDBJ whole genome shotgun (WGS) entry which is preliminary data.</text>
</comment>
<keyword evidence="9 12" id="KW-0456">Lyase</keyword>
<evidence type="ECO:0000256" key="12">
    <source>
        <dbReference type="HAMAP-Rule" id="MF_00418"/>
    </source>
</evidence>
<evidence type="ECO:0000256" key="9">
    <source>
        <dbReference type="ARBA" id="ARBA00023239"/>
    </source>
</evidence>
<comment type="pathway">
    <text evidence="2 12">Amino-acid biosynthesis; L-lysine biosynthesis via DAP pathway; (S)-tetrahydrodipicolinate from L-aspartate: step 3/4.</text>
</comment>
<feature type="site" description="Part of a proton relay during catalysis" evidence="12">
    <location>
        <position position="118"/>
    </location>
</feature>
<dbReference type="NCBIfam" id="TIGR00674">
    <property type="entry name" value="dapA"/>
    <property type="match status" value="1"/>
</dbReference>
<gene>
    <name evidence="12 16" type="primary">dapA</name>
    <name evidence="16" type="ORF">F0L68_22485</name>
</gene>
<dbReference type="PRINTS" id="PR00146">
    <property type="entry name" value="DHPICSNTHASE"/>
</dbReference>
<evidence type="ECO:0000256" key="15">
    <source>
        <dbReference type="PIRSR" id="PIRSR001365-2"/>
    </source>
</evidence>